<accession>A0ABV8A525</accession>
<evidence type="ECO:0000313" key="1">
    <source>
        <dbReference type="EMBL" id="MFC3859616.1"/>
    </source>
</evidence>
<evidence type="ECO:0000313" key="2">
    <source>
        <dbReference type="Proteomes" id="UP001595748"/>
    </source>
</evidence>
<name>A0ABV8A525_9DEIO</name>
<protein>
    <recommendedName>
        <fullName evidence="3">GNAT family N-acetyltransferase</fullName>
    </recommendedName>
</protein>
<dbReference type="Proteomes" id="UP001595748">
    <property type="component" value="Unassembled WGS sequence"/>
</dbReference>
<dbReference type="RefSeq" id="WP_380075778.1">
    <property type="nucleotide sequence ID" value="NZ_JBHRZF010000025.1"/>
</dbReference>
<comment type="caution">
    <text evidence="1">The sequence shown here is derived from an EMBL/GenBank/DDBJ whole genome shotgun (WGS) entry which is preliminary data.</text>
</comment>
<gene>
    <name evidence="1" type="ORF">ACFOPQ_02405</name>
</gene>
<organism evidence="1 2">
    <name type="scientific">Deinococcus antarcticus</name>
    <dbReference type="NCBI Taxonomy" id="1298767"/>
    <lineage>
        <taxon>Bacteria</taxon>
        <taxon>Thermotogati</taxon>
        <taxon>Deinococcota</taxon>
        <taxon>Deinococci</taxon>
        <taxon>Deinococcales</taxon>
        <taxon>Deinococcaceae</taxon>
        <taxon>Deinococcus</taxon>
    </lineage>
</organism>
<keyword evidence="2" id="KW-1185">Reference proteome</keyword>
<reference evidence="2" key="1">
    <citation type="journal article" date="2019" name="Int. J. Syst. Evol. Microbiol.">
        <title>The Global Catalogue of Microorganisms (GCM) 10K type strain sequencing project: providing services to taxonomists for standard genome sequencing and annotation.</title>
        <authorList>
            <consortium name="The Broad Institute Genomics Platform"/>
            <consortium name="The Broad Institute Genome Sequencing Center for Infectious Disease"/>
            <person name="Wu L."/>
            <person name="Ma J."/>
        </authorList>
    </citation>
    <scope>NUCLEOTIDE SEQUENCE [LARGE SCALE GENOMIC DNA]</scope>
    <source>
        <strain evidence="2">CCTCC AB 2013263</strain>
    </source>
</reference>
<proteinExistence type="predicted"/>
<dbReference type="EMBL" id="JBHRZF010000025">
    <property type="protein sequence ID" value="MFC3859616.1"/>
    <property type="molecule type" value="Genomic_DNA"/>
</dbReference>
<evidence type="ECO:0008006" key="3">
    <source>
        <dbReference type="Google" id="ProtNLM"/>
    </source>
</evidence>
<sequence length="45" mass="5022">MSALRPALRGEKVMLARLRQEEVPELARFFSNLELTTFLGSSGQA</sequence>